<reference evidence="1" key="1">
    <citation type="journal article" date="2015" name="Nature">
        <title>Complex archaea that bridge the gap between prokaryotes and eukaryotes.</title>
        <authorList>
            <person name="Spang A."/>
            <person name="Saw J.H."/>
            <person name="Jorgensen S.L."/>
            <person name="Zaremba-Niedzwiedzka K."/>
            <person name="Martijn J."/>
            <person name="Lind A.E."/>
            <person name="van Eijk R."/>
            <person name="Schleper C."/>
            <person name="Guy L."/>
            <person name="Ettema T.J."/>
        </authorList>
    </citation>
    <scope>NUCLEOTIDE SEQUENCE</scope>
</reference>
<protein>
    <submittedName>
        <fullName evidence="1">Uncharacterized protein</fullName>
    </submittedName>
</protein>
<accession>A0A0F9NP29</accession>
<comment type="caution">
    <text evidence="1">The sequence shown here is derived from an EMBL/GenBank/DDBJ whole genome shotgun (WGS) entry which is preliminary data.</text>
</comment>
<name>A0A0F9NP29_9ZZZZ</name>
<dbReference type="AlphaFoldDB" id="A0A0F9NP29"/>
<gene>
    <name evidence="1" type="ORF">LCGC14_1002650</name>
</gene>
<proteinExistence type="predicted"/>
<dbReference type="EMBL" id="LAZR01003882">
    <property type="protein sequence ID" value="KKN13817.1"/>
    <property type="molecule type" value="Genomic_DNA"/>
</dbReference>
<organism evidence="1">
    <name type="scientific">marine sediment metagenome</name>
    <dbReference type="NCBI Taxonomy" id="412755"/>
    <lineage>
        <taxon>unclassified sequences</taxon>
        <taxon>metagenomes</taxon>
        <taxon>ecological metagenomes</taxon>
    </lineage>
</organism>
<sequence length="64" mass="7423">MQTKIAVTVQVSSEEHADQIKKDIEDAIKMRTTIYFIGTPKVVKVNETIELLWKEEFKRQAEAD</sequence>
<evidence type="ECO:0000313" key="1">
    <source>
        <dbReference type="EMBL" id="KKN13817.1"/>
    </source>
</evidence>